<keyword evidence="1" id="KW-0175">Coiled coil</keyword>
<dbReference type="InterPro" id="IPR007060">
    <property type="entry name" value="FtsL/DivIC"/>
</dbReference>
<evidence type="ECO:0008006" key="4">
    <source>
        <dbReference type="Google" id="ProtNLM"/>
    </source>
</evidence>
<protein>
    <recommendedName>
        <fullName evidence="4">Cell division protein FtsL</fullName>
    </recommendedName>
</protein>
<name>A0A1F5PJ73_9BACT</name>
<dbReference type="AlphaFoldDB" id="A0A1F5PJ73"/>
<sequence length="125" mass="14835">MTWQKLIKSKLFLFLLLITLGTFSYFFAQELKDRYDIEREIRSLQGQIAKLEQGNTNLTNLIQYLKSPGYQEKELRSKLNLQRPGEHVVVLPQESTSSAIDLAIEGRTSEHEPNWRKWWNYFFSH</sequence>
<gene>
    <name evidence="2" type="ORF">A2722_03465</name>
</gene>
<evidence type="ECO:0000256" key="1">
    <source>
        <dbReference type="SAM" id="Coils"/>
    </source>
</evidence>
<organism evidence="2 3">
    <name type="scientific">Candidatus Doudnabacteria bacterium RIFCSPHIGHO2_01_FULL_50_11</name>
    <dbReference type="NCBI Taxonomy" id="1817828"/>
    <lineage>
        <taxon>Bacteria</taxon>
        <taxon>Candidatus Doudnaibacteriota</taxon>
    </lineage>
</organism>
<dbReference type="EMBL" id="MFEO01000017">
    <property type="protein sequence ID" value="OGE89722.1"/>
    <property type="molecule type" value="Genomic_DNA"/>
</dbReference>
<evidence type="ECO:0000313" key="2">
    <source>
        <dbReference type="EMBL" id="OGE89722.1"/>
    </source>
</evidence>
<reference evidence="2 3" key="1">
    <citation type="journal article" date="2016" name="Nat. Commun.">
        <title>Thousands of microbial genomes shed light on interconnected biogeochemical processes in an aquifer system.</title>
        <authorList>
            <person name="Anantharaman K."/>
            <person name="Brown C.T."/>
            <person name="Hug L.A."/>
            <person name="Sharon I."/>
            <person name="Castelle C.J."/>
            <person name="Probst A.J."/>
            <person name="Thomas B.C."/>
            <person name="Singh A."/>
            <person name="Wilkins M.J."/>
            <person name="Karaoz U."/>
            <person name="Brodie E.L."/>
            <person name="Williams K.H."/>
            <person name="Hubbard S.S."/>
            <person name="Banfield J.F."/>
        </authorList>
    </citation>
    <scope>NUCLEOTIDE SEQUENCE [LARGE SCALE GENOMIC DNA]</scope>
</reference>
<proteinExistence type="predicted"/>
<dbReference type="STRING" id="1817828.A2722_03465"/>
<dbReference type="Proteomes" id="UP000178377">
    <property type="component" value="Unassembled WGS sequence"/>
</dbReference>
<feature type="coiled-coil region" evidence="1">
    <location>
        <begin position="34"/>
        <end position="61"/>
    </location>
</feature>
<comment type="caution">
    <text evidence="2">The sequence shown here is derived from an EMBL/GenBank/DDBJ whole genome shotgun (WGS) entry which is preliminary data.</text>
</comment>
<evidence type="ECO:0000313" key="3">
    <source>
        <dbReference type="Proteomes" id="UP000178377"/>
    </source>
</evidence>
<accession>A0A1F5PJ73</accession>
<dbReference type="Pfam" id="PF04977">
    <property type="entry name" value="DivIC"/>
    <property type="match status" value="1"/>
</dbReference>